<keyword evidence="3" id="KW-1185">Reference proteome</keyword>
<keyword evidence="1" id="KW-0812">Transmembrane</keyword>
<feature type="transmembrane region" description="Helical" evidence="1">
    <location>
        <begin position="6"/>
        <end position="28"/>
    </location>
</feature>
<organism evidence="2 3">
    <name type="scientific">Halobacillus salinus</name>
    <dbReference type="NCBI Taxonomy" id="192814"/>
    <lineage>
        <taxon>Bacteria</taxon>
        <taxon>Bacillati</taxon>
        <taxon>Bacillota</taxon>
        <taxon>Bacilli</taxon>
        <taxon>Bacillales</taxon>
        <taxon>Bacillaceae</taxon>
        <taxon>Halobacillus</taxon>
    </lineage>
</organism>
<name>A0A4Z0H4B3_9BACI</name>
<dbReference type="STRING" id="192814.GCA_900166575_02338"/>
<evidence type="ECO:0000313" key="2">
    <source>
        <dbReference type="EMBL" id="TGB05253.1"/>
    </source>
</evidence>
<protein>
    <recommendedName>
        <fullName evidence="4">GDYXXLXY domain-containing protein</fullName>
    </recommendedName>
</protein>
<accession>A0A4Z0H4B3</accession>
<gene>
    <name evidence="2" type="ORF">E4663_09770</name>
</gene>
<comment type="caution">
    <text evidence="2">The sequence shown here is derived from an EMBL/GenBank/DDBJ whole genome shotgun (WGS) entry which is preliminary data.</text>
</comment>
<dbReference type="InterPro" id="IPR025833">
    <property type="entry name" value="GDYXXLXY"/>
</dbReference>
<reference evidence="2 3" key="1">
    <citation type="journal article" date="2003" name="Int. J. Syst. Evol. Microbiol.">
        <title>Halobacillus salinus sp. nov., isolated from a salt lake on the coast of the East Sea in Korea.</title>
        <authorList>
            <person name="Yoon J.H."/>
            <person name="Kang K.H."/>
            <person name="Park Y.H."/>
        </authorList>
    </citation>
    <scope>NUCLEOTIDE SEQUENCE [LARGE SCALE GENOMIC DNA]</scope>
    <source>
        <strain evidence="2 3">HSL-3</strain>
    </source>
</reference>
<dbReference type="RefSeq" id="WP_135327419.1">
    <property type="nucleotide sequence ID" value="NZ_SRJC01000001.1"/>
</dbReference>
<proteinExistence type="predicted"/>
<dbReference type="AlphaFoldDB" id="A0A4Z0H4B3"/>
<keyword evidence="1" id="KW-1133">Transmembrane helix</keyword>
<keyword evidence="1" id="KW-0472">Membrane</keyword>
<evidence type="ECO:0008006" key="4">
    <source>
        <dbReference type="Google" id="ProtNLM"/>
    </source>
</evidence>
<evidence type="ECO:0000313" key="3">
    <source>
        <dbReference type="Proteomes" id="UP000297982"/>
    </source>
</evidence>
<evidence type="ECO:0000256" key="1">
    <source>
        <dbReference type="SAM" id="Phobius"/>
    </source>
</evidence>
<sequence>MKKTLWFYVLVALQAAFLIVMSVGFYAMDEWGETINLKTEPVDPRDPFYGDYVVLNYQVESFPSSKWEGKDDVERGDKVYLLLENEEDGVSSLIKASDHPLDPDANQIVVESRMEWRDQYNDNYRVDLGLDRYYVEENTGREWEQAEDRIVTIVLAPWGQKKIQSVR</sequence>
<dbReference type="Proteomes" id="UP000297982">
    <property type="component" value="Unassembled WGS sequence"/>
</dbReference>
<dbReference type="EMBL" id="SRJC01000001">
    <property type="protein sequence ID" value="TGB05253.1"/>
    <property type="molecule type" value="Genomic_DNA"/>
</dbReference>
<dbReference type="Pfam" id="PF14345">
    <property type="entry name" value="GDYXXLXY"/>
    <property type="match status" value="1"/>
</dbReference>